<keyword evidence="6" id="KW-0418">Kinase</keyword>
<dbReference type="GO" id="GO:0005886">
    <property type="term" value="C:plasma membrane"/>
    <property type="evidence" value="ECO:0007669"/>
    <property type="project" value="UniProtKB-SubCell"/>
</dbReference>
<name>S3KE80_TREMA</name>
<evidence type="ECO:0000256" key="6">
    <source>
        <dbReference type="ARBA" id="ARBA00022777"/>
    </source>
</evidence>
<proteinExistence type="predicted"/>
<feature type="domain" description="HAMP" evidence="10">
    <location>
        <begin position="317"/>
        <end position="370"/>
    </location>
</feature>
<comment type="subcellular location">
    <subcellularLocation>
        <location evidence="1">Cell membrane</location>
        <topology evidence="1">Multi-pass membrane protein</topology>
    </subcellularLocation>
</comment>
<evidence type="ECO:0000313" key="11">
    <source>
        <dbReference type="EMBL" id="EPF30522.1"/>
    </source>
</evidence>
<evidence type="ECO:0000256" key="2">
    <source>
        <dbReference type="ARBA" id="ARBA00022475"/>
    </source>
</evidence>
<dbReference type="OrthoDB" id="370211at2"/>
<dbReference type="InterPro" id="IPR033479">
    <property type="entry name" value="dCache_1"/>
</dbReference>
<dbReference type="GO" id="GO:0000155">
    <property type="term" value="F:phosphorelay sensor kinase activity"/>
    <property type="evidence" value="ECO:0007669"/>
    <property type="project" value="InterPro"/>
</dbReference>
<evidence type="ECO:0000313" key="12">
    <source>
        <dbReference type="Proteomes" id="UP000014541"/>
    </source>
</evidence>
<comment type="caution">
    <text evidence="11">The sequence shown here is derived from an EMBL/GenBank/DDBJ whole genome shotgun (WGS) entry which is preliminary data.</text>
</comment>
<evidence type="ECO:0000256" key="7">
    <source>
        <dbReference type="ARBA" id="ARBA00022989"/>
    </source>
</evidence>
<protein>
    <recommendedName>
        <fullName evidence="10">HAMP domain-containing protein</fullName>
    </recommendedName>
</protein>
<accession>S3KE80</accession>
<organism evidence="11 12">
    <name type="scientific">Treponema maltophilum ATCC 51939</name>
    <dbReference type="NCBI Taxonomy" id="1125699"/>
    <lineage>
        <taxon>Bacteria</taxon>
        <taxon>Pseudomonadati</taxon>
        <taxon>Spirochaetota</taxon>
        <taxon>Spirochaetia</taxon>
        <taxon>Spirochaetales</taxon>
        <taxon>Treponemataceae</taxon>
        <taxon>Treponema</taxon>
    </lineage>
</organism>
<keyword evidence="3" id="KW-0597">Phosphoprotein</keyword>
<dbReference type="PANTHER" id="PTHR34220">
    <property type="entry name" value="SENSOR HISTIDINE KINASE YPDA"/>
    <property type="match status" value="1"/>
</dbReference>
<dbReference type="Pfam" id="PF02743">
    <property type="entry name" value="dCache_1"/>
    <property type="match status" value="1"/>
</dbReference>
<keyword evidence="7 9" id="KW-1133">Transmembrane helix</keyword>
<dbReference type="AlphaFoldDB" id="S3KE80"/>
<keyword evidence="12" id="KW-1185">Reference proteome</keyword>
<dbReference type="EMBL" id="ATFF01000006">
    <property type="protein sequence ID" value="EPF30522.1"/>
    <property type="molecule type" value="Genomic_DNA"/>
</dbReference>
<dbReference type="SUPFAM" id="SSF158472">
    <property type="entry name" value="HAMP domain-like"/>
    <property type="match status" value="1"/>
</dbReference>
<keyword evidence="5 9" id="KW-0812">Transmembrane</keyword>
<keyword evidence="8 9" id="KW-0472">Membrane</keyword>
<dbReference type="RefSeq" id="WP_016525133.1">
    <property type="nucleotide sequence ID" value="NZ_KE332518.1"/>
</dbReference>
<dbReference type="InterPro" id="IPR003660">
    <property type="entry name" value="HAMP_dom"/>
</dbReference>
<dbReference type="Pfam" id="PF06580">
    <property type="entry name" value="His_kinase"/>
    <property type="match status" value="1"/>
</dbReference>
<dbReference type="Gene3D" id="3.30.565.10">
    <property type="entry name" value="Histidine kinase-like ATPase, C-terminal domain"/>
    <property type="match status" value="1"/>
</dbReference>
<dbReference type="InterPro" id="IPR010559">
    <property type="entry name" value="Sig_transdc_His_kin_internal"/>
</dbReference>
<dbReference type="Proteomes" id="UP000014541">
    <property type="component" value="Unassembled WGS sequence"/>
</dbReference>
<dbReference type="Gene3D" id="3.30.450.20">
    <property type="entry name" value="PAS domain"/>
    <property type="match status" value="1"/>
</dbReference>
<dbReference type="CDD" id="cd06225">
    <property type="entry name" value="HAMP"/>
    <property type="match status" value="1"/>
</dbReference>
<dbReference type="SMART" id="SM00387">
    <property type="entry name" value="HATPase_c"/>
    <property type="match status" value="1"/>
</dbReference>
<evidence type="ECO:0000256" key="5">
    <source>
        <dbReference type="ARBA" id="ARBA00022692"/>
    </source>
</evidence>
<dbReference type="Pfam" id="PF02518">
    <property type="entry name" value="HATPase_c"/>
    <property type="match status" value="1"/>
</dbReference>
<dbReference type="eggNOG" id="COG2972">
    <property type="taxonomic scope" value="Bacteria"/>
</dbReference>
<dbReference type="STRING" id="1125699.HMPREF9194_00839"/>
<feature type="transmembrane region" description="Helical" evidence="9">
    <location>
        <begin position="293"/>
        <end position="320"/>
    </location>
</feature>
<dbReference type="PROSITE" id="PS50885">
    <property type="entry name" value="HAMP"/>
    <property type="match status" value="1"/>
</dbReference>
<keyword evidence="2" id="KW-1003">Cell membrane</keyword>
<evidence type="ECO:0000256" key="9">
    <source>
        <dbReference type="SAM" id="Phobius"/>
    </source>
</evidence>
<dbReference type="InterPro" id="IPR036890">
    <property type="entry name" value="HATPase_C_sf"/>
</dbReference>
<dbReference type="InterPro" id="IPR050640">
    <property type="entry name" value="Bact_2-comp_sensor_kinase"/>
</dbReference>
<keyword evidence="4" id="KW-0808">Transferase</keyword>
<evidence type="ECO:0000256" key="3">
    <source>
        <dbReference type="ARBA" id="ARBA00022553"/>
    </source>
</evidence>
<dbReference type="Gene3D" id="6.10.340.10">
    <property type="match status" value="1"/>
</dbReference>
<dbReference type="PATRIC" id="fig|1125699.3.peg.854"/>
<dbReference type="PANTHER" id="PTHR34220:SF7">
    <property type="entry name" value="SENSOR HISTIDINE KINASE YPDA"/>
    <property type="match status" value="1"/>
</dbReference>
<reference evidence="11 12" key="1">
    <citation type="submission" date="2013-04" db="EMBL/GenBank/DDBJ databases">
        <title>The Genome Sequence of Treponema maltophilum ATCC 51939.</title>
        <authorList>
            <consortium name="The Broad Institute Genomics Platform"/>
            <person name="Earl A."/>
            <person name="Ward D."/>
            <person name="Feldgarden M."/>
            <person name="Gevers D."/>
            <person name="Leonetti C."/>
            <person name="Blanton J.M."/>
            <person name="Dewhirst F.E."/>
            <person name="Izard J."/>
            <person name="Walker B."/>
            <person name="Young S."/>
            <person name="Zeng Q."/>
            <person name="Gargeya S."/>
            <person name="Fitzgerald M."/>
            <person name="Haas B."/>
            <person name="Abouelleil A."/>
            <person name="Allen A.W."/>
            <person name="Alvarado L."/>
            <person name="Arachchi H.M."/>
            <person name="Berlin A.M."/>
            <person name="Chapman S.B."/>
            <person name="Gainer-Dewar J."/>
            <person name="Goldberg J."/>
            <person name="Griggs A."/>
            <person name="Gujja S."/>
            <person name="Hansen M."/>
            <person name="Howarth C."/>
            <person name="Imamovic A."/>
            <person name="Ireland A."/>
            <person name="Larimer J."/>
            <person name="McCowan C."/>
            <person name="Murphy C."/>
            <person name="Pearson M."/>
            <person name="Poon T.W."/>
            <person name="Priest M."/>
            <person name="Roberts A."/>
            <person name="Saif S."/>
            <person name="Shea T."/>
            <person name="Sisk P."/>
            <person name="Sykes S."/>
            <person name="Wortman J."/>
            <person name="Nusbaum C."/>
            <person name="Birren B."/>
        </authorList>
    </citation>
    <scope>NUCLEOTIDE SEQUENCE [LARGE SCALE GENOMIC DNA]</scope>
    <source>
        <strain evidence="11 12">ATCC 51939</strain>
    </source>
</reference>
<dbReference type="CDD" id="cd18773">
    <property type="entry name" value="PDC1_HK_sensor"/>
    <property type="match status" value="1"/>
</dbReference>
<dbReference type="HOGENOM" id="CLU_020473_6_1_12"/>
<evidence type="ECO:0000256" key="1">
    <source>
        <dbReference type="ARBA" id="ARBA00004651"/>
    </source>
</evidence>
<gene>
    <name evidence="11" type="ORF">HMPREF9194_00839</name>
</gene>
<evidence type="ECO:0000256" key="8">
    <source>
        <dbReference type="ARBA" id="ARBA00023136"/>
    </source>
</evidence>
<dbReference type="InterPro" id="IPR003594">
    <property type="entry name" value="HATPase_dom"/>
</dbReference>
<dbReference type="SUPFAM" id="SSF55874">
    <property type="entry name" value="ATPase domain of HSP90 chaperone/DNA topoisomerase II/histidine kinase"/>
    <property type="match status" value="1"/>
</dbReference>
<feature type="transmembrane region" description="Helical" evidence="9">
    <location>
        <begin position="15"/>
        <end position="38"/>
    </location>
</feature>
<evidence type="ECO:0000256" key="4">
    <source>
        <dbReference type="ARBA" id="ARBA00022679"/>
    </source>
</evidence>
<evidence type="ECO:0000259" key="10">
    <source>
        <dbReference type="PROSITE" id="PS50885"/>
    </source>
</evidence>
<sequence length="599" mass="68290">MPKLKKTFKTFQTQLFLNMGMLVVSVLLFTIAAGNFFYSKVMNEQTQVHTIRLLTQIQTILDNYIYSIEQIITYLSEDETVISFLRLHDFYDQGRIDYETEARAHMYTYVKNNPDLIGGILIAGENGMYISNEIYRISRNNLAEDFWYKQAIEGGGKDILQPKPIGRNIRHYRDYSSSDTVAVTRAVKDPATGKILGAICIDMRLKAVEQFINGITLGKAGYVFVIDEHNSIVYAPINETVYRIDVSSIKGNAGIQTVNGSTYQILFTKSALTSWKTVGVFKNESLPLPLITLYKYIAVITLISVSMAVIVSLGFSYSFTNPISKLRKLMNSAERGELNVRFNVEEYYGEIVQLGTGFNSMMNKIENLLQLVYTEQQQKRKAEIQSLQAQIKPHFLYNTLDTIRWMAEDHDASDISKLVTALTTLFRISLSKGKDIISLEQELEHVRSYLYIQKERYEDKLNYTIACDPALYRCEITKLVLQPLVENAIYHGIKQKKEGGRIRIEVKKENKKNGALYITVSDTGAGMSEKERLRINKALADYSAREYTEGYGLFNVNNRIRLTYGNGYGLHYERNDEGGITVILSIPFITHSEPKDTKC</sequence>